<gene>
    <name evidence="1" type="ORF">AYBTSS11_LOCUS7134</name>
</gene>
<protein>
    <submittedName>
        <fullName evidence="1">Uncharacterized protein</fullName>
    </submittedName>
</protein>
<dbReference type="Proteomes" id="UP001189624">
    <property type="component" value="Chromosome 3"/>
</dbReference>
<evidence type="ECO:0000313" key="1">
    <source>
        <dbReference type="EMBL" id="CAJ1935828.1"/>
    </source>
</evidence>
<evidence type="ECO:0000313" key="2">
    <source>
        <dbReference type="Proteomes" id="UP001189624"/>
    </source>
</evidence>
<organism evidence="1 2">
    <name type="scientific">Sphenostylis stenocarpa</name>
    <dbReference type="NCBI Taxonomy" id="92480"/>
    <lineage>
        <taxon>Eukaryota</taxon>
        <taxon>Viridiplantae</taxon>
        <taxon>Streptophyta</taxon>
        <taxon>Embryophyta</taxon>
        <taxon>Tracheophyta</taxon>
        <taxon>Spermatophyta</taxon>
        <taxon>Magnoliopsida</taxon>
        <taxon>eudicotyledons</taxon>
        <taxon>Gunneridae</taxon>
        <taxon>Pentapetalae</taxon>
        <taxon>rosids</taxon>
        <taxon>fabids</taxon>
        <taxon>Fabales</taxon>
        <taxon>Fabaceae</taxon>
        <taxon>Papilionoideae</taxon>
        <taxon>50 kb inversion clade</taxon>
        <taxon>NPAAA clade</taxon>
        <taxon>indigoferoid/millettioid clade</taxon>
        <taxon>Phaseoleae</taxon>
        <taxon>Sphenostylis</taxon>
    </lineage>
</organism>
<dbReference type="Gramene" id="rna-AYBTSS11_LOCUS7134">
    <property type="protein sequence ID" value="CAJ1935828.1"/>
    <property type="gene ID" value="gene-AYBTSS11_LOCUS7134"/>
</dbReference>
<reference evidence="1" key="1">
    <citation type="submission" date="2023-10" db="EMBL/GenBank/DDBJ databases">
        <authorList>
            <person name="Domelevo Entfellner J.-B."/>
        </authorList>
    </citation>
    <scope>NUCLEOTIDE SEQUENCE</scope>
</reference>
<dbReference type="EMBL" id="OY731400">
    <property type="protein sequence ID" value="CAJ1935828.1"/>
    <property type="molecule type" value="Genomic_DNA"/>
</dbReference>
<accession>A0AA86VDU8</accession>
<proteinExistence type="predicted"/>
<keyword evidence="2" id="KW-1185">Reference proteome</keyword>
<sequence length="121" mass="13247">MEEKVALMMCDRCDGGQSYEMGHTSCVVVVGQVWVVGGSSHWMVREGAMTRVRVCSLGVVGNGGVQQRWWWLKVATGQAGRWCEEWLAVKGVKVWNRLSEIEGVRMGQGGTSGKENEGSGQ</sequence>
<dbReference type="AlphaFoldDB" id="A0AA86VDU8"/>
<name>A0AA86VDU8_9FABA</name>